<dbReference type="SUPFAM" id="SSF52218">
    <property type="entry name" value="Flavoproteins"/>
    <property type="match status" value="1"/>
</dbReference>
<dbReference type="InterPro" id="IPR029039">
    <property type="entry name" value="Flavoprotein-like_sf"/>
</dbReference>
<protein>
    <recommendedName>
        <fullName evidence="3">Flavodoxin-like fold domain-containing protein</fullName>
    </recommendedName>
</protein>
<sequence>MGKILIINGSPRAPKSNSKRYAEIFSRYYPEETIYKHITIKNHQELCQAMHEFQDVLFVFPLYADALPVGFLHFLKTLEANPPSRKPVISILINCGFLEYQQNHVAIQMMRFFCRQNQYTIGSILMLGSGEAILNTPFKYIATRNIKQLAYSIANQKYQIIKATMPLPKKLFQWAADIYWTRYGKRFGTSKKQMQTMEIEGMRE</sequence>
<dbReference type="RefSeq" id="WP_251967146.1">
    <property type="nucleotide sequence ID" value="NZ_CP146284.1"/>
</dbReference>
<reference evidence="1 2" key="1">
    <citation type="submission" date="2024-02" db="EMBL/GenBank/DDBJ databases">
        <title>Whole genome sequencing of Parabacteroides sp. AD58.</title>
        <authorList>
            <person name="Chaplin A.V."/>
            <person name="Pikina A.P."/>
            <person name="Sokolova S.R."/>
            <person name="Korostin D.O."/>
            <person name="Efimov B.A."/>
        </authorList>
    </citation>
    <scope>NUCLEOTIDE SEQUENCE [LARGE SCALE GENOMIC DNA]</scope>
    <source>
        <strain evidence="1 2">AD58</strain>
    </source>
</reference>
<dbReference type="Gene3D" id="3.40.50.360">
    <property type="match status" value="1"/>
</dbReference>
<evidence type="ECO:0008006" key="3">
    <source>
        <dbReference type="Google" id="ProtNLM"/>
    </source>
</evidence>
<keyword evidence="2" id="KW-1185">Reference proteome</keyword>
<name>A0ABZ2ITQ2_9BACT</name>
<proteinExistence type="predicted"/>
<dbReference type="Proteomes" id="UP001320603">
    <property type="component" value="Chromosome"/>
</dbReference>
<dbReference type="EMBL" id="CP146284">
    <property type="protein sequence ID" value="WWV67496.1"/>
    <property type="molecule type" value="Genomic_DNA"/>
</dbReference>
<accession>A0ABZ2ITQ2</accession>
<evidence type="ECO:0000313" key="2">
    <source>
        <dbReference type="Proteomes" id="UP001320603"/>
    </source>
</evidence>
<gene>
    <name evidence="1" type="ORF">NEE14_005885</name>
</gene>
<evidence type="ECO:0000313" key="1">
    <source>
        <dbReference type="EMBL" id="WWV67496.1"/>
    </source>
</evidence>
<organism evidence="1 2">
    <name type="scientific">Parabacteroides absconsus</name>
    <dbReference type="NCBI Taxonomy" id="2951805"/>
    <lineage>
        <taxon>Bacteria</taxon>
        <taxon>Pseudomonadati</taxon>
        <taxon>Bacteroidota</taxon>
        <taxon>Bacteroidia</taxon>
        <taxon>Bacteroidales</taxon>
        <taxon>Tannerellaceae</taxon>
        <taxon>Parabacteroides</taxon>
    </lineage>
</organism>